<organism evidence="4 5">
    <name type="scientific">Caldibacillus thermoamylovorans</name>
    <dbReference type="NCBI Taxonomy" id="35841"/>
    <lineage>
        <taxon>Bacteria</taxon>
        <taxon>Bacillati</taxon>
        <taxon>Bacillota</taxon>
        <taxon>Bacilli</taxon>
        <taxon>Bacillales</taxon>
        <taxon>Bacillaceae</taxon>
        <taxon>Caldibacillus</taxon>
    </lineage>
</organism>
<dbReference type="Gene3D" id="3.40.50.2300">
    <property type="match status" value="1"/>
</dbReference>
<proteinExistence type="predicted"/>
<protein>
    <recommendedName>
        <fullName evidence="3">Response regulatory domain-containing protein</fullName>
    </recommendedName>
</protein>
<dbReference type="EMBL" id="CCRF01000064">
    <property type="protein sequence ID" value="CEE02114.1"/>
    <property type="molecule type" value="Genomic_DNA"/>
</dbReference>
<sequence length="88" mass="10444">MQRILIIEDDPKIAEHLQAYIQKYGFASSIVDDFDHVMEHFQKYKPDLFFYWILIYPAMMAITGVAKYANNQFVLLFSSRHGLGKWIR</sequence>
<reference evidence="4 5" key="1">
    <citation type="submission" date="2014-07" db="EMBL/GenBank/DDBJ databases">
        <authorList>
            <person name="Wibberg Daniel"/>
        </authorList>
    </citation>
    <scope>NUCLEOTIDE SEQUENCE [LARGE SCALE GENOMIC DNA]</scope>
</reference>
<keyword evidence="2" id="KW-0472">Membrane</keyword>
<keyword evidence="5" id="KW-1185">Reference proteome</keyword>
<dbReference type="AlphaFoldDB" id="A0A090KTQ7"/>
<feature type="domain" description="Response regulatory" evidence="3">
    <location>
        <begin position="3"/>
        <end position="88"/>
    </location>
</feature>
<keyword evidence="2" id="KW-0812">Transmembrane</keyword>
<evidence type="ECO:0000256" key="1">
    <source>
        <dbReference type="PROSITE-ProRule" id="PRU00169"/>
    </source>
</evidence>
<dbReference type="PROSITE" id="PS50110">
    <property type="entry name" value="RESPONSE_REGULATORY"/>
    <property type="match status" value="1"/>
</dbReference>
<name>A0A090KTQ7_9BACI</name>
<evidence type="ECO:0000256" key="2">
    <source>
        <dbReference type="SAM" id="Phobius"/>
    </source>
</evidence>
<dbReference type="Proteomes" id="UP000040576">
    <property type="component" value="Unassembled WGS sequence"/>
</dbReference>
<keyword evidence="2" id="KW-1133">Transmembrane helix</keyword>
<evidence type="ECO:0000259" key="3">
    <source>
        <dbReference type="PROSITE" id="PS50110"/>
    </source>
</evidence>
<accession>A0A090KTQ7</accession>
<dbReference type="InterPro" id="IPR011006">
    <property type="entry name" value="CheY-like_superfamily"/>
</dbReference>
<dbReference type="GO" id="GO:0000160">
    <property type="term" value="P:phosphorelay signal transduction system"/>
    <property type="evidence" value="ECO:0007669"/>
    <property type="project" value="InterPro"/>
</dbReference>
<gene>
    <name evidence="4" type="ORF">BT1A1_2293</name>
</gene>
<evidence type="ECO:0000313" key="4">
    <source>
        <dbReference type="EMBL" id="CEE02114.1"/>
    </source>
</evidence>
<dbReference type="InterPro" id="IPR001789">
    <property type="entry name" value="Sig_transdc_resp-reg_receiver"/>
</dbReference>
<feature type="transmembrane region" description="Helical" evidence="2">
    <location>
        <begin position="48"/>
        <end position="69"/>
    </location>
</feature>
<comment type="caution">
    <text evidence="1">Lacks conserved residue(s) required for the propagation of feature annotation.</text>
</comment>
<dbReference type="SUPFAM" id="SSF52172">
    <property type="entry name" value="CheY-like"/>
    <property type="match status" value="1"/>
</dbReference>
<evidence type="ECO:0000313" key="5">
    <source>
        <dbReference type="Proteomes" id="UP000040576"/>
    </source>
</evidence>